<reference evidence="1 2" key="1">
    <citation type="submission" date="2022-10" db="EMBL/GenBank/DDBJ databases">
        <title>Erythrobacter sp. sf7 Genome sequencing.</title>
        <authorList>
            <person name="Park S."/>
        </authorList>
    </citation>
    <scope>NUCLEOTIDE SEQUENCE [LARGE SCALE GENOMIC DNA]</scope>
    <source>
        <strain evidence="2">sf7</strain>
    </source>
</reference>
<dbReference type="Proteomes" id="UP001216558">
    <property type="component" value="Unassembled WGS sequence"/>
</dbReference>
<evidence type="ECO:0000313" key="2">
    <source>
        <dbReference type="Proteomes" id="UP001216558"/>
    </source>
</evidence>
<accession>A0ABT5JT82</accession>
<evidence type="ECO:0000313" key="1">
    <source>
        <dbReference type="EMBL" id="MDC8755934.1"/>
    </source>
</evidence>
<gene>
    <name evidence="1" type="ORF">OIK40_14900</name>
</gene>
<proteinExistence type="predicted"/>
<dbReference type="EMBL" id="JAQQXQ010000016">
    <property type="protein sequence ID" value="MDC8755934.1"/>
    <property type="molecule type" value="Genomic_DNA"/>
</dbReference>
<protein>
    <submittedName>
        <fullName evidence="1">Uncharacterized protein</fullName>
    </submittedName>
</protein>
<sequence>MFASGAGFVGNPDKLRWQYETQSRDDLRLEFARKLICDKLRNSLVTLQSSLP</sequence>
<comment type="caution">
    <text evidence="1">The sequence shown here is derived from an EMBL/GenBank/DDBJ whole genome shotgun (WGS) entry which is preliminary data.</text>
</comment>
<organism evidence="1 2">
    <name type="scientific">Erythrobacter fulvus</name>
    <dbReference type="NCBI Taxonomy" id="2987523"/>
    <lineage>
        <taxon>Bacteria</taxon>
        <taxon>Pseudomonadati</taxon>
        <taxon>Pseudomonadota</taxon>
        <taxon>Alphaproteobacteria</taxon>
        <taxon>Sphingomonadales</taxon>
        <taxon>Erythrobacteraceae</taxon>
        <taxon>Erythrobacter/Porphyrobacter group</taxon>
        <taxon>Erythrobacter</taxon>
    </lineage>
</organism>
<keyword evidence="2" id="KW-1185">Reference proteome</keyword>
<name>A0ABT5JT82_9SPHN</name>